<feature type="region of interest" description="Disordered" evidence="1">
    <location>
        <begin position="1"/>
        <end position="72"/>
    </location>
</feature>
<gene>
    <name evidence="2" type="ORF">F8O02_01270</name>
</gene>
<proteinExistence type="predicted"/>
<accession>A0A7C8BP68</accession>
<comment type="caution">
    <text evidence="2">The sequence shown here is derived from an EMBL/GenBank/DDBJ whole genome shotgun (WGS) entry which is preliminary data.</text>
</comment>
<reference evidence="2 3" key="1">
    <citation type="submission" date="2019-09" db="EMBL/GenBank/DDBJ databases">
        <title>Phylogeny of genus Pseudoclavibacter and closely related genus.</title>
        <authorList>
            <person name="Li Y."/>
        </authorList>
    </citation>
    <scope>NUCLEOTIDE SEQUENCE [LARGE SCALE GENOMIC DNA]</scope>
    <source>
        <strain evidence="2 3">JCM 16921</strain>
    </source>
</reference>
<organism evidence="2 3">
    <name type="scientific">Pseudoclavibacter caeni</name>
    <dbReference type="NCBI Taxonomy" id="908846"/>
    <lineage>
        <taxon>Bacteria</taxon>
        <taxon>Bacillati</taxon>
        <taxon>Actinomycetota</taxon>
        <taxon>Actinomycetes</taxon>
        <taxon>Micrococcales</taxon>
        <taxon>Microbacteriaceae</taxon>
        <taxon>Pseudoclavibacter</taxon>
    </lineage>
</organism>
<evidence type="ECO:0000313" key="3">
    <source>
        <dbReference type="Proteomes" id="UP000481339"/>
    </source>
</evidence>
<keyword evidence="3" id="KW-1185">Reference proteome</keyword>
<sequence length="72" mass="7416">MVQGRDRTVPEVSGEVADGLGGLAPEQQEPLPGERTTPVGLGWPRQAPVGMTPDGTVEGDQTELDGAVEGGY</sequence>
<dbReference type="Proteomes" id="UP000481339">
    <property type="component" value="Unassembled WGS sequence"/>
</dbReference>
<name>A0A7C8BP68_9MICO</name>
<dbReference type="RefSeq" id="WP_158035365.1">
    <property type="nucleotide sequence ID" value="NZ_BAAAZV010000006.1"/>
</dbReference>
<dbReference type="EMBL" id="WBKA01000001">
    <property type="protein sequence ID" value="KAB1633587.1"/>
    <property type="molecule type" value="Genomic_DNA"/>
</dbReference>
<protein>
    <submittedName>
        <fullName evidence="2">Uncharacterized protein</fullName>
    </submittedName>
</protein>
<evidence type="ECO:0000313" key="2">
    <source>
        <dbReference type="EMBL" id="KAB1633587.1"/>
    </source>
</evidence>
<dbReference type="AlphaFoldDB" id="A0A7C8BP68"/>
<evidence type="ECO:0000256" key="1">
    <source>
        <dbReference type="SAM" id="MobiDB-lite"/>
    </source>
</evidence>